<proteinExistence type="predicted"/>
<feature type="region of interest" description="Disordered" evidence="1">
    <location>
        <begin position="41"/>
        <end position="69"/>
    </location>
</feature>
<evidence type="ECO:0000256" key="1">
    <source>
        <dbReference type="SAM" id="MobiDB-lite"/>
    </source>
</evidence>
<accession>A0AAW8M8G9</accession>
<comment type="caution">
    <text evidence="2">The sequence shown here is derived from an EMBL/GenBank/DDBJ whole genome shotgun (WGS) entry which is preliminary data.</text>
</comment>
<dbReference type="RefSeq" id="WP_310359062.1">
    <property type="nucleotide sequence ID" value="NZ_JAVDVC010000003.1"/>
</dbReference>
<organism evidence="2 3">
    <name type="scientific">Pseudomonas brassicacearum</name>
    <dbReference type="NCBI Taxonomy" id="930166"/>
    <lineage>
        <taxon>Bacteria</taxon>
        <taxon>Pseudomonadati</taxon>
        <taxon>Pseudomonadota</taxon>
        <taxon>Gammaproteobacteria</taxon>
        <taxon>Pseudomonadales</taxon>
        <taxon>Pseudomonadaceae</taxon>
        <taxon>Pseudomonas</taxon>
    </lineage>
</organism>
<sequence length="69" mass="7664">MVAPFEFLYPIIHKFKKAEYVPTASDKAQVIDSGEILDEPSFGTSVETDEKRTKVLPNGARPAHSCAKR</sequence>
<dbReference type="EMBL" id="JAVDVC010000003">
    <property type="protein sequence ID" value="MDR6957859.1"/>
    <property type="molecule type" value="Genomic_DNA"/>
</dbReference>
<gene>
    <name evidence="2" type="ORF">J2W43_001840</name>
</gene>
<protein>
    <submittedName>
        <fullName evidence="2">Uncharacterized protein</fullName>
    </submittedName>
</protein>
<evidence type="ECO:0000313" key="3">
    <source>
        <dbReference type="Proteomes" id="UP001252613"/>
    </source>
</evidence>
<reference evidence="2" key="1">
    <citation type="submission" date="2023-07" db="EMBL/GenBank/DDBJ databases">
        <title>Sorghum-associated microbial communities from plants grown in Nebraska, USA.</title>
        <authorList>
            <person name="Schachtman D."/>
        </authorList>
    </citation>
    <scope>NUCLEOTIDE SEQUENCE</scope>
    <source>
        <strain evidence="2">3432</strain>
    </source>
</reference>
<dbReference type="Proteomes" id="UP001252613">
    <property type="component" value="Unassembled WGS sequence"/>
</dbReference>
<evidence type="ECO:0000313" key="2">
    <source>
        <dbReference type="EMBL" id="MDR6957859.1"/>
    </source>
</evidence>
<dbReference type="AlphaFoldDB" id="A0AAW8M8G9"/>
<name>A0AAW8M8G9_9PSED</name>